<feature type="region of interest" description="Disordered" evidence="1">
    <location>
        <begin position="100"/>
        <end position="124"/>
    </location>
</feature>
<dbReference type="GeneID" id="85230705"/>
<dbReference type="Gene3D" id="3.30.450.30">
    <property type="entry name" value="Dynein light chain 2a, cytoplasmic"/>
    <property type="match status" value="1"/>
</dbReference>
<accession>A0AA97I4Q1</accession>
<dbReference type="Proteomes" id="UP001301797">
    <property type="component" value="Chromosome"/>
</dbReference>
<evidence type="ECO:0000256" key="1">
    <source>
        <dbReference type="SAM" id="MobiDB-lite"/>
    </source>
</evidence>
<dbReference type="KEGG" id="mefw:F1737_11010"/>
<keyword evidence="4" id="KW-1185">Reference proteome</keyword>
<evidence type="ECO:0000313" key="3">
    <source>
        <dbReference type="EMBL" id="WOF17171.1"/>
    </source>
</evidence>
<evidence type="ECO:0000313" key="4">
    <source>
        <dbReference type="Proteomes" id="UP001301797"/>
    </source>
</evidence>
<dbReference type="SUPFAM" id="SSF103196">
    <property type="entry name" value="Roadblock/LC7 domain"/>
    <property type="match status" value="1"/>
</dbReference>
<evidence type="ECO:0000259" key="2">
    <source>
        <dbReference type="SMART" id="SM00960"/>
    </source>
</evidence>
<dbReference type="SMART" id="SM00960">
    <property type="entry name" value="Robl_LC7"/>
    <property type="match status" value="1"/>
</dbReference>
<reference evidence="3 4" key="1">
    <citation type="submission" date="2019-09" db="EMBL/GenBank/DDBJ databases">
        <title>The complete genome of Methanoplanus sp. FWC-SCC4.</title>
        <authorList>
            <person name="Chen S.-C."/>
            <person name="Zhou Y.-Z."/>
            <person name="Lai M.-C."/>
        </authorList>
    </citation>
    <scope>NUCLEOTIDE SEQUENCE [LARGE SCALE GENOMIC DNA]</scope>
    <source>
        <strain evidence="3 4">FWC-SCC4</strain>
    </source>
</reference>
<proteinExistence type="predicted"/>
<protein>
    <submittedName>
        <fullName evidence="3">Roadblock/LC7 domain-containing protein</fullName>
    </submittedName>
</protein>
<dbReference type="InterPro" id="IPR004942">
    <property type="entry name" value="Roadblock/LAMTOR2_dom"/>
</dbReference>
<name>A0AA97I4Q1_9EURY</name>
<gene>
    <name evidence="3" type="ORF">F1737_11010</name>
</gene>
<dbReference type="AlphaFoldDB" id="A0AA97I4Q1"/>
<feature type="compositionally biased region" description="Basic and acidic residues" evidence="1">
    <location>
        <begin position="100"/>
        <end position="116"/>
    </location>
</feature>
<sequence length="228" mass="24916">MIPKLPDGEPVAAMQASLSQILTLSPDFSGIILTDIENVESFLIAEKGRPVASSYSAGDLKVKGDQAYQKLGTRDIIGCRLFRYTKEQIDEAKKLLPPDYLIPEKPEEKKSRKTDGEGALSPKTLEGLKKQPGVKAVSVFYEGFALMSAGEADFDQIAAVAEDLVRAGKQITDDLVMGRLSQLIIETPEGKLIISPIKDLFICVLAETNANLGLIRLALQSVREKPWE</sequence>
<dbReference type="RefSeq" id="WP_317136629.1">
    <property type="nucleotide sequence ID" value="NZ_CP043875.1"/>
</dbReference>
<dbReference type="Pfam" id="PF03259">
    <property type="entry name" value="Robl_LC7"/>
    <property type="match status" value="1"/>
</dbReference>
<dbReference type="EMBL" id="CP043875">
    <property type="protein sequence ID" value="WOF17171.1"/>
    <property type="molecule type" value="Genomic_DNA"/>
</dbReference>
<feature type="domain" description="Roadblock/LAMTOR2" evidence="2">
    <location>
        <begin position="121"/>
        <end position="206"/>
    </location>
</feature>
<organism evidence="3 4">
    <name type="scientific">Methanochimaera problematica</name>
    <dbReference type="NCBI Taxonomy" id="2609417"/>
    <lineage>
        <taxon>Archaea</taxon>
        <taxon>Methanobacteriati</taxon>
        <taxon>Methanobacteriota</taxon>
        <taxon>Stenosarchaea group</taxon>
        <taxon>Methanomicrobia</taxon>
        <taxon>Methanomicrobiales</taxon>
        <taxon>Methanomicrobiaceae</taxon>
        <taxon>Methanochimaera</taxon>
    </lineage>
</organism>